<evidence type="ECO:0000313" key="2">
    <source>
        <dbReference type="EMBL" id="MFD0921603.1"/>
    </source>
</evidence>
<proteinExistence type="predicted"/>
<dbReference type="GO" id="GO:0016787">
    <property type="term" value="F:hydrolase activity"/>
    <property type="evidence" value="ECO:0007669"/>
    <property type="project" value="UniProtKB-KW"/>
</dbReference>
<evidence type="ECO:0000313" key="3">
    <source>
        <dbReference type="Proteomes" id="UP001597018"/>
    </source>
</evidence>
<dbReference type="InterPro" id="IPR051049">
    <property type="entry name" value="Dienelactone_hydrolase-like"/>
</dbReference>
<dbReference type="SUPFAM" id="SSF53474">
    <property type="entry name" value="alpha/beta-Hydrolases"/>
    <property type="match status" value="1"/>
</dbReference>
<dbReference type="Gene3D" id="3.40.50.1820">
    <property type="entry name" value="alpha/beta hydrolase"/>
    <property type="match status" value="1"/>
</dbReference>
<dbReference type="RefSeq" id="WP_263247050.1">
    <property type="nucleotide sequence ID" value="NZ_BAABLT010000006.1"/>
</dbReference>
<dbReference type="PANTHER" id="PTHR46623">
    <property type="entry name" value="CARBOXYMETHYLENEBUTENOLIDASE-RELATED"/>
    <property type="match status" value="1"/>
</dbReference>
<gene>
    <name evidence="2" type="ORF">ACFQ16_17805</name>
</gene>
<keyword evidence="3" id="KW-1185">Reference proteome</keyword>
<accession>A0ABW3FUX6</accession>
<reference evidence="3" key="1">
    <citation type="journal article" date="2019" name="Int. J. Syst. Evol. Microbiol.">
        <title>The Global Catalogue of Microorganisms (GCM) 10K type strain sequencing project: providing services to taxonomists for standard genome sequencing and annotation.</title>
        <authorList>
            <consortium name="The Broad Institute Genomics Platform"/>
            <consortium name="The Broad Institute Genome Sequencing Center for Infectious Disease"/>
            <person name="Wu L."/>
            <person name="Ma J."/>
        </authorList>
    </citation>
    <scope>NUCLEOTIDE SEQUENCE [LARGE SCALE GENOMIC DNA]</scope>
    <source>
        <strain evidence="3">CCUG 56401</strain>
    </source>
</reference>
<comment type="caution">
    <text evidence="2">The sequence shown here is derived from an EMBL/GenBank/DDBJ whole genome shotgun (WGS) entry which is preliminary data.</text>
</comment>
<dbReference type="Pfam" id="PF01738">
    <property type="entry name" value="DLH"/>
    <property type="match status" value="1"/>
</dbReference>
<dbReference type="InterPro" id="IPR029058">
    <property type="entry name" value="AB_hydrolase_fold"/>
</dbReference>
<keyword evidence="2" id="KW-0378">Hydrolase</keyword>
<dbReference type="InterPro" id="IPR002925">
    <property type="entry name" value="Dienelactn_hydro"/>
</dbReference>
<protein>
    <submittedName>
        <fullName evidence="2">Dienelactone hydrolase family protein</fullName>
        <ecNumber evidence="2">3.1.-.-</ecNumber>
    </submittedName>
</protein>
<evidence type="ECO:0000259" key="1">
    <source>
        <dbReference type="Pfam" id="PF01738"/>
    </source>
</evidence>
<dbReference type="PANTHER" id="PTHR46623:SF6">
    <property type="entry name" value="ALPHA_BETA-HYDROLASES SUPERFAMILY PROTEIN"/>
    <property type="match status" value="1"/>
</dbReference>
<feature type="domain" description="Dienelactone hydrolase" evidence="1">
    <location>
        <begin position="31"/>
        <end position="148"/>
    </location>
</feature>
<dbReference type="Proteomes" id="UP001597018">
    <property type="component" value="Unassembled WGS sequence"/>
</dbReference>
<organism evidence="2 3">
    <name type="scientific">Saccharopolyspora rosea</name>
    <dbReference type="NCBI Taxonomy" id="524884"/>
    <lineage>
        <taxon>Bacteria</taxon>
        <taxon>Bacillati</taxon>
        <taxon>Actinomycetota</taxon>
        <taxon>Actinomycetes</taxon>
        <taxon>Pseudonocardiales</taxon>
        <taxon>Pseudonocardiaceae</taxon>
        <taxon>Saccharopolyspora</taxon>
    </lineage>
</organism>
<name>A0ABW3FUX6_9PSEU</name>
<dbReference type="EC" id="3.1.-.-" evidence="2"/>
<sequence length="211" mass="22402">MSTTGHHHAHGPANRRRRVLRTAAPLFVRFPHGVARAAAVVLHDVPGLTGEIEDCCRALARCGYVTAAPYLYYECGGREFRPDQGRTAMSRLTADDLAADIGGALDHLRERVGVPPSATAVLGVGMGGHLATWAAAEHRLAAAVAHRPLGVDAAPWPGAPSLPQALARLRTPWLGLADAGDPLLAVTGDAVVPRELGWWDEAVRFIDARVN</sequence>
<dbReference type="EMBL" id="JBHTIW010000014">
    <property type="protein sequence ID" value="MFD0921603.1"/>
    <property type="molecule type" value="Genomic_DNA"/>
</dbReference>